<keyword evidence="1" id="KW-0812">Transmembrane</keyword>
<keyword evidence="1" id="KW-1133">Transmembrane helix</keyword>
<dbReference type="InterPro" id="IPR001304">
    <property type="entry name" value="C-type_lectin-like"/>
</dbReference>
<keyword evidence="4" id="KW-1185">Reference proteome</keyword>
<proteinExistence type="predicted"/>
<organism evidence="3 4">
    <name type="scientific">Dibothriocephalus latus</name>
    <name type="common">Fish tapeworm</name>
    <name type="synonym">Diphyllobothrium latum</name>
    <dbReference type="NCBI Taxonomy" id="60516"/>
    <lineage>
        <taxon>Eukaryota</taxon>
        <taxon>Metazoa</taxon>
        <taxon>Spiralia</taxon>
        <taxon>Lophotrochozoa</taxon>
        <taxon>Platyhelminthes</taxon>
        <taxon>Cestoda</taxon>
        <taxon>Eucestoda</taxon>
        <taxon>Diphyllobothriidea</taxon>
        <taxon>Diphyllobothriidae</taxon>
        <taxon>Dibothriocephalus</taxon>
    </lineage>
</organism>
<dbReference type="AlphaFoldDB" id="A0A3P7LC62"/>
<evidence type="ECO:0000313" key="3">
    <source>
        <dbReference type="EMBL" id="VDN14645.1"/>
    </source>
</evidence>
<gene>
    <name evidence="3" type="ORF">DILT_LOCUS10476</name>
</gene>
<dbReference type="EMBL" id="UYRU01059890">
    <property type="protein sequence ID" value="VDN14645.1"/>
    <property type="molecule type" value="Genomic_DNA"/>
</dbReference>
<dbReference type="OrthoDB" id="6161136at2759"/>
<protein>
    <recommendedName>
        <fullName evidence="2">C-type lectin domain-containing protein</fullName>
    </recommendedName>
</protein>
<feature type="domain" description="C-type lectin" evidence="2">
    <location>
        <begin position="1"/>
        <end position="70"/>
    </location>
</feature>
<dbReference type="Gene3D" id="3.10.100.10">
    <property type="entry name" value="Mannose-Binding Protein A, subunit A"/>
    <property type="match status" value="2"/>
</dbReference>
<keyword evidence="1" id="KW-0472">Membrane</keyword>
<reference evidence="3 4" key="1">
    <citation type="submission" date="2018-11" db="EMBL/GenBank/DDBJ databases">
        <authorList>
            <consortium name="Pathogen Informatics"/>
        </authorList>
    </citation>
    <scope>NUCLEOTIDE SEQUENCE [LARGE SCALE GENOMIC DNA]</scope>
</reference>
<sequence>MRTFEQSVAECRILGGSLAAINSNFEQDAITAMMSGQHLPVWIGLRMRDHQHAWIQNTPIIYTNWVDNEPLWHNKNLTRRTSNLTDDVSAACNSLHAGAVPAVPHSAGDVAFMRYLAAANYSTNTATADKTTFWIGLKLNTTELILRSDDNREMGAPVYLDYAALFEEMARAGNSENLCFALVSGKPVYEAKPCNHTGPAICSYLLGECIILLSFILWHVLFSDVVWEATI</sequence>
<dbReference type="Proteomes" id="UP000281553">
    <property type="component" value="Unassembled WGS sequence"/>
</dbReference>
<evidence type="ECO:0000313" key="4">
    <source>
        <dbReference type="Proteomes" id="UP000281553"/>
    </source>
</evidence>
<dbReference type="InterPro" id="IPR016187">
    <property type="entry name" value="CTDL_fold"/>
</dbReference>
<name>A0A3P7LC62_DIBLA</name>
<accession>A0A3P7LC62</accession>
<evidence type="ECO:0000259" key="2">
    <source>
        <dbReference type="PROSITE" id="PS50041"/>
    </source>
</evidence>
<dbReference type="InterPro" id="IPR016186">
    <property type="entry name" value="C-type_lectin-like/link_sf"/>
</dbReference>
<dbReference type="Pfam" id="PF00059">
    <property type="entry name" value="Lectin_C"/>
    <property type="match status" value="1"/>
</dbReference>
<dbReference type="SUPFAM" id="SSF56436">
    <property type="entry name" value="C-type lectin-like"/>
    <property type="match status" value="2"/>
</dbReference>
<dbReference type="CDD" id="cd00037">
    <property type="entry name" value="CLECT"/>
    <property type="match status" value="1"/>
</dbReference>
<feature type="transmembrane region" description="Helical" evidence="1">
    <location>
        <begin position="204"/>
        <end position="227"/>
    </location>
</feature>
<evidence type="ECO:0000256" key="1">
    <source>
        <dbReference type="SAM" id="Phobius"/>
    </source>
</evidence>
<dbReference type="PROSITE" id="PS50041">
    <property type="entry name" value="C_TYPE_LECTIN_2"/>
    <property type="match status" value="1"/>
</dbReference>